<dbReference type="eggNOG" id="COG5017">
    <property type="taxonomic scope" value="Bacteria"/>
</dbReference>
<dbReference type="GO" id="GO:0006488">
    <property type="term" value="P:dolichol-linked oligosaccharide biosynthetic process"/>
    <property type="evidence" value="ECO:0007669"/>
    <property type="project" value="InterPro"/>
</dbReference>
<dbReference type="Gene3D" id="3.40.50.2000">
    <property type="entry name" value="Glycogen Phosphorylase B"/>
    <property type="match status" value="1"/>
</dbReference>
<evidence type="ECO:0000256" key="3">
    <source>
        <dbReference type="ARBA" id="ARBA00022676"/>
    </source>
</evidence>
<evidence type="ECO:0000256" key="2">
    <source>
        <dbReference type="ARBA" id="ARBA00006962"/>
    </source>
</evidence>
<dbReference type="Pfam" id="PF04101">
    <property type="entry name" value="Glyco_tran_28_C"/>
    <property type="match status" value="1"/>
</dbReference>
<dbReference type="InterPro" id="IPR039042">
    <property type="entry name" value="Alg13-like"/>
</dbReference>
<sequence length="169" mass="19110">MILVTVGTEQYPFNRLMQWIEVLLNHEWLQDEVVVQYGNCTVLPAGAKVYRFLKEEKFQDLIQRADLVIAHCGEGTVLLLDALEKPYILVPRSQRFKEHVDDHQVELALALSQLQVPIAWCPADIIRFVENPAKVSVSDLSQTAAIALCQSLQRRFGATPTNLLNPQTS</sequence>
<dbReference type="OrthoDB" id="9814973at2"/>
<keyword evidence="3" id="KW-0328">Glycosyltransferase</keyword>
<dbReference type="AlphaFoldDB" id="B8HJT4"/>
<accession>B8HJT4</accession>
<dbReference type="GO" id="GO:0016758">
    <property type="term" value="F:hexosyltransferase activity"/>
    <property type="evidence" value="ECO:0007669"/>
    <property type="project" value="InterPro"/>
</dbReference>
<feature type="domain" description="Glycosyl transferase family 28 C-terminal" evidence="6">
    <location>
        <begin position="1"/>
        <end position="114"/>
    </location>
</feature>
<dbReference type="PANTHER" id="PTHR12867">
    <property type="entry name" value="GLYCOSYL TRANSFERASE-RELATED"/>
    <property type="match status" value="1"/>
</dbReference>
<organism evidence="7">
    <name type="scientific">Cyanothece sp. (strain PCC 7425 / ATCC 29141)</name>
    <dbReference type="NCBI Taxonomy" id="395961"/>
    <lineage>
        <taxon>Bacteria</taxon>
        <taxon>Bacillati</taxon>
        <taxon>Cyanobacteriota</taxon>
        <taxon>Cyanophyceae</taxon>
        <taxon>Gomontiellales</taxon>
        <taxon>Cyanothecaceae</taxon>
        <taxon>Cyanothece</taxon>
    </lineage>
</organism>
<evidence type="ECO:0000256" key="5">
    <source>
        <dbReference type="ARBA" id="ARBA00022824"/>
    </source>
</evidence>
<evidence type="ECO:0000259" key="6">
    <source>
        <dbReference type="Pfam" id="PF04101"/>
    </source>
</evidence>
<dbReference type="SUPFAM" id="SSF53756">
    <property type="entry name" value="UDP-Glycosyltransferase/glycogen phosphorylase"/>
    <property type="match status" value="1"/>
</dbReference>
<dbReference type="KEGG" id="cyn:Cyan7425_2690"/>
<dbReference type="EMBL" id="CP001344">
    <property type="protein sequence ID" value="ACL45037.1"/>
    <property type="molecule type" value="Genomic_DNA"/>
</dbReference>
<keyword evidence="4 7" id="KW-0808">Transferase</keyword>
<dbReference type="PANTHER" id="PTHR12867:SF6">
    <property type="entry name" value="N-ACETYLGLUCOSAMINYLDIPHOSPHODOLICHOL N-ACETYLGLUCOSAMINYLTRANSFERASE"/>
    <property type="match status" value="1"/>
</dbReference>
<dbReference type="HOGENOM" id="CLU_085408_1_0_3"/>
<dbReference type="STRING" id="395961.Cyan7425_2690"/>
<comment type="subcellular location">
    <subcellularLocation>
        <location evidence="1">Endoplasmic reticulum</location>
    </subcellularLocation>
</comment>
<proteinExistence type="inferred from homology"/>
<dbReference type="InterPro" id="IPR007235">
    <property type="entry name" value="Glyco_trans_28_C"/>
</dbReference>
<evidence type="ECO:0000256" key="1">
    <source>
        <dbReference type="ARBA" id="ARBA00004240"/>
    </source>
</evidence>
<keyword evidence="5" id="KW-0256">Endoplasmic reticulum</keyword>
<name>B8HJT4_CYAP4</name>
<evidence type="ECO:0000313" key="7">
    <source>
        <dbReference type="EMBL" id="ACL45037.1"/>
    </source>
</evidence>
<evidence type="ECO:0000256" key="4">
    <source>
        <dbReference type="ARBA" id="ARBA00022679"/>
    </source>
</evidence>
<reference evidence="7" key="1">
    <citation type="submission" date="2009-01" db="EMBL/GenBank/DDBJ databases">
        <title>Complete sequence of chromosome Cyanothece sp. PCC 7425.</title>
        <authorList>
            <consortium name="US DOE Joint Genome Institute"/>
            <person name="Lucas S."/>
            <person name="Copeland A."/>
            <person name="Lapidus A."/>
            <person name="Glavina del Rio T."/>
            <person name="Dalin E."/>
            <person name="Tice H."/>
            <person name="Bruce D."/>
            <person name="Goodwin L."/>
            <person name="Pitluck S."/>
            <person name="Sims D."/>
            <person name="Meineke L."/>
            <person name="Brettin T."/>
            <person name="Detter J.C."/>
            <person name="Han C."/>
            <person name="Larimer F."/>
            <person name="Land M."/>
            <person name="Hauser L."/>
            <person name="Kyrpides N."/>
            <person name="Ovchinnikova G."/>
            <person name="Liberton M."/>
            <person name="Stoeckel J."/>
            <person name="Banerjee A."/>
            <person name="Singh A."/>
            <person name="Page L."/>
            <person name="Sato H."/>
            <person name="Zhao L."/>
            <person name="Sherman L."/>
            <person name="Pakrasi H."/>
            <person name="Richardson P."/>
        </authorList>
    </citation>
    <scope>NUCLEOTIDE SEQUENCE</scope>
    <source>
        <strain evidence="7">PCC 7425</strain>
    </source>
</reference>
<protein>
    <submittedName>
        <fullName evidence="7">Glycosyltransferase 28 domain protein</fullName>
    </submittedName>
</protein>
<gene>
    <name evidence="7" type="ordered locus">Cyan7425_2690</name>
</gene>
<comment type="similarity">
    <text evidence="2">Belongs to the glycosyltransferase 28 family.</text>
</comment>